<evidence type="ECO:0000256" key="1">
    <source>
        <dbReference type="SAM" id="MobiDB-lite"/>
    </source>
</evidence>
<sequence>MNTIYGMLAVSLRLLLLLLLLLLLPVDSPGGWILENNSHNDLQIKVTRPDLGGKPNSSHQSICRRRRESNELSDSAIARVANHWG</sequence>
<name>A0ABQ6WRU3_9EURO</name>
<organism evidence="3 4">
    <name type="scientific">Aspergillus pseudocaelatus</name>
    <dbReference type="NCBI Taxonomy" id="1825620"/>
    <lineage>
        <taxon>Eukaryota</taxon>
        <taxon>Fungi</taxon>
        <taxon>Dikarya</taxon>
        <taxon>Ascomycota</taxon>
        <taxon>Pezizomycotina</taxon>
        <taxon>Eurotiomycetes</taxon>
        <taxon>Eurotiomycetidae</taxon>
        <taxon>Eurotiales</taxon>
        <taxon>Aspergillaceae</taxon>
        <taxon>Aspergillus</taxon>
        <taxon>Aspergillus subgen. Circumdati</taxon>
    </lineage>
</organism>
<dbReference type="EMBL" id="ML735718">
    <property type="protein sequence ID" value="KAE8419313.1"/>
    <property type="molecule type" value="Genomic_DNA"/>
</dbReference>
<evidence type="ECO:0000313" key="3">
    <source>
        <dbReference type="EMBL" id="KAE8419313.1"/>
    </source>
</evidence>
<accession>A0ABQ6WRU3</accession>
<feature type="chain" id="PRO_5045046597" evidence="2">
    <location>
        <begin position="31"/>
        <end position="85"/>
    </location>
</feature>
<feature type="signal peptide" evidence="2">
    <location>
        <begin position="1"/>
        <end position="30"/>
    </location>
</feature>
<feature type="region of interest" description="Disordered" evidence="1">
    <location>
        <begin position="46"/>
        <end position="85"/>
    </location>
</feature>
<evidence type="ECO:0000313" key="4">
    <source>
        <dbReference type="Proteomes" id="UP000325395"/>
    </source>
</evidence>
<protein>
    <submittedName>
        <fullName evidence="3">Uncharacterized protein</fullName>
    </submittedName>
</protein>
<dbReference type="Proteomes" id="UP000325395">
    <property type="component" value="Unassembled WGS sequence"/>
</dbReference>
<keyword evidence="2" id="KW-0732">Signal</keyword>
<gene>
    <name evidence="3" type="ORF">BDV36DRAFT_251870</name>
</gene>
<proteinExistence type="predicted"/>
<keyword evidence="4" id="KW-1185">Reference proteome</keyword>
<reference evidence="3 4" key="1">
    <citation type="submission" date="2019-04" db="EMBL/GenBank/DDBJ databases">
        <authorList>
            <consortium name="DOE Joint Genome Institute"/>
            <person name="Mondo S."/>
            <person name="Kjaerbolling I."/>
            <person name="Vesth T."/>
            <person name="Frisvad J.C."/>
            <person name="Nybo J.L."/>
            <person name="Theobald S."/>
            <person name="Kildgaard S."/>
            <person name="Isbrandt T."/>
            <person name="Kuo A."/>
            <person name="Sato A."/>
            <person name="Lyhne E.K."/>
            <person name="Kogle M.E."/>
            <person name="Wiebenga A."/>
            <person name="Kun R.S."/>
            <person name="Lubbers R.J."/>
            <person name="Makela M.R."/>
            <person name="Barry K."/>
            <person name="Chovatia M."/>
            <person name="Clum A."/>
            <person name="Daum C."/>
            <person name="Haridas S."/>
            <person name="He G."/>
            <person name="LaButti K."/>
            <person name="Lipzen A."/>
            <person name="Riley R."/>
            <person name="Salamov A."/>
            <person name="Simmons B.A."/>
            <person name="Magnuson J.K."/>
            <person name="Henrissat B."/>
            <person name="Mortensen U.H."/>
            <person name="Larsen T.O."/>
            <person name="Devries R.P."/>
            <person name="Grigoriev I.V."/>
            <person name="Machida M."/>
            <person name="Baker S.E."/>
            <person name="Andersen M.R."/>
            <person name="Cantor M.N."/>
            <person name="Hua S.X."/>
        </authorList>
    </citation>
    <scope>NUCLEOTIDE SEQUENCE [LARGE SCALE GENOMIC DNA]</scope>
    <source>
        <strain evidence="3 4">CBS 117616</strain>
    </source>
</reference>
<evidence type="ECO:0000256" key="2">
    <source>
        <dbReference type="SAM" id="SignalP"/>
    </source>
</evidence>